<evidence type="ECO:0000256" key="8">
    <source>
        <dbReference type="ARBA" id="ARBA00023012"/>
    </source>
</evidence>
<dbReference type="GO" id="GO:0005524">
    <property type="term" value="F:ATP binding"/>
    <property type="evidence" value="ECO:0007669"/>
    <property type="project" value="UniProtKB-KW"/>
</dbReference>
<evidence type="ECO:0000313" key="13">
    <source>
        <dbReference type="Proteomes" id="UP000322530"/>
    </source>
</evidence>
<evidence type="ECO:0000256" key="3">
    <source>
        <dbReference type="ARBA" id="ARBA00022553"/>
    </source>
</evidence>
<evidence type="ECO:0000256" key="6">
    <source>
        <dbReference type="ARBA" id="ARBA00022777"/>
    </source>
</evidence>
<dbReference type="EMBL" id="BIXY01000017">
    <property type="protein sequence ID" value="GCF07985.1"/>
    <property type="molecule type" value="Genomic_DNA"/>
</dbReference>
<proteinExistence type="predicted"/>
<dbReference type="RefSeq" id="WP_149400991.1">
    <property type="nucleotide sequence ID" value="NZ_BIXY01000017.1"/>
</dbReference>
<dbReference type="Gene3D" id="3.30.565.10">
    <property type="entry name" value="Histidine kinase-like ATPase, C-terminal domain"/>
    <property type="match status" value="1"/>
</dbReference>
<dbReference type="SMART" id="SM00388">
    <property type="entry name" value="HisKA"/>
    <property type="match status" value="1"/>
</dbReference>
<gene>
    <name evidence="12" type="ORF">KDI_15490</name>
</gene>
<dbReference type="Pfam" id="PF00989">
    <property type="entry name" value="PAS"/>
    <property type="match status" value="1"/>
</dbReference>
<dbReference type="PROSITE" id="PS50109">
    <property type="entry name" value="HIS_KIN"/>
    <property type="match status" value="1"/>
</dbReference>
<feature type="domain" description="Histidine kinase" evidence="9">
    <location>
        <begin position="542"/>
        <end position="805"/>
    </location>
</feature>
<keyword evidence="13" id="KW-1185">Reference proteome</keyword>
<feature type="domain" description="PAS" evidence="10">
    <location>
        <begin position="390"/>
        <end position="443"/>
    </location>
</feature>
<dbReference type="InterPro" id="IPR029016">
    <property type="entry name" value="GAF-like_dom_sf"/>
</dbReference>
<dbReference type="InterPro" id="IPR003018">
    <property type="entry name" value="GAF"/>
</dbReference>
<dbReference type="CDD" id="cd00130">
    <property type="entry name" value="PAS"/>
    <property type="match status" value="1"/>
</dbReference>
<dbReference type="EC" id="2.7.13.3" evidence="2"/>
<dbReference type="InterPro" id="IPR003661">
    <property type="entry name" value="HisK_dim/P_dom"/>
</dbReference>
<evidence type="ECO:0000256" key="1">
    <source>
        <dbReference type="ARBA" id="ARBA00000085"/>
    </source>
</evidence>
<dbReference type="NCBIfam" id="TIGR00229">
    <property type="entry name" value="sensory_box"/>
    <property type="match status" value="1"/>
</dbReference>
<comment type="caution">
    <text evidence="12">The sequence shown here is derived from an EMBL/GenBank/DDBJ whole genome shotgun (WGS) entry which is preliminary data.</text>
</comment>
<evidence type="ECO:0000259" key="11">
    <source>
        <dbReference type="PROSITE" id="PS50113"/>
    </source>
</evidence>
<dbReference type="Pfam" id="PF00512">
    <property type="entry name" value="HisKA"/>
    <property type="match status" value="1"/>
</dbReference>
<reference evidence="12 13" key="1">
    <citation type="submission" date="2019-01" db="EMBL/GenBank/DDBJ databases">
        <title>Draft genome sequence of Dictyobacter sp. Uno17.</title>
        <authorList>
            <person name="Wang C.M."/>
            <person name="Zheng Y."/>
            <person name="Sakai Y."/>
            <person name="Abe K."/>
            <person name="Yokota A."/>
            <person name="Yabe S."/>
        </authorList>
    </citation>
    <scope>NUCLEOTIDE SEQUENCE [LARGE SCALE GENOMIC DNA]</scope>
    <source>
        <strain evidence="12 13">Uno17</strain>
    </source>
</reference>
<dbReference type="AlphaFoldDB" id="A0A5A5T9Q1"/>
<dbReference type="InterPro" id="IPR003594">
    <property type="entry name" value="HATPase_dom"/>
</dbReference>
<protein>
    <recommendedName>
        <fullName evidence="2">histidine kinase</fullName>
        <ecNumber evidence="2">2.7.13.3</ecNumber>
    </recommendedName>
</protein>
<dbReference type="SUPFAM" id="SSF55874">
    <property type="entry name" value="ATPase domain of HSP90 chaperone/DNA topoisomerase II/histidine kinase"/>
    <property type="match status" value="1"/>
</dbReference>
<evidence type="ECO:0000256" key="2">
    <source>
        <dbReference type="ARBA" id="ARBA00012438"/>
    </source>
</evidence>
<evidence type="ECO:0000256" key="7">
    <source>
        <dbReference type="ARBA" id="ARBA00022840"/>
    </source>
</evidence>
<dbReference type="Proteomes" id="UP000322530">
    <property type="component" value="Unassembled WGS sequence"/>
</dbReference>
<accession>A0A5A5T9Q1</accession>
<dbReference type="InterPro" id="IPR036097">
    <property type="entry name" value="HisK_dim/P_sf"/>
</dbReference>
<organism evidence="12 13">
    <name type="scientific">Dictyobacter arantiisoli</name>
    <dbReference type="NCBI Taxonomy" id="2014874"/>
    <lineage>
        <taxon>Bacteria</taxon>
        <taxon>Bacillati</taxon>
        <taxon>Chloroflexota</taxon>
        <taxon>Ktedonobacteria</taxon>
        <taxon>Ktedonobacterales</taxon>
        <taxon>Dictyobacteraceae</taxon>
        <taxon>Dictyobacter</taxon>
    </lineage>
</organism>
<dbReference type="SMART" id="SM00091">
    <property type="entry name" value="PAS"/>
    <property type="match status" value="1"/>
</dbReference>
<dbReference type="InterPro" id="IPR013767">
    <property type="entry name" value="PAS_fold"/>
</dbReference>
<keyword evidence="3" id="KW-0597">Phosphoprotein</keyword>
<dbReference type="PROSITE" id="PS50112">
    <property type="entry name" value="PAS"/>
    <property type="match status" value="1"/>
</dbReference>
<dbReference type="Pfam" id="PF02518">
    <property type="entry name" value="HATPase_c"/>
    <property type="match status" value="1"/>
</dbReference>
<evidence type="ECO:0000313" key="12">
    <source>
        <dbReference type="EMBL" id="GCF07985.1"/>
    </source>
</evidence>
<dbReference type="CDD" id="cd00082">
    <property type="entry name" value="HisKA"/>
    <property type="match status" value="1"/>
</dbReference>
<dbReference type="Gene3D" id="3.30.450.20">
    <property type="entry name" value="PAS domain"/>
    <property type="match status" value="1"/>
</dbReference>
<dbReference type="PRINTS" id="PR00344">
    <property type="entry name" value="BCTRLSENSOR"/>
</dbReference>
<sequence>MVEEEGTCVTMEVEQWCEQIQVPVVLHSLLNDFSAVTDYRTLRDSLPRRLATALQCRCVLLYLRVGETLQLASGSFNDVPGWSAALLAVAHVNPVDIQGGEPEACAWRERCVIQRPETAEPTLLAVPLLYRQRAIGVLVLLRGHDEADVPREDMAHFPHCWAADSATIVNAVADVVALLLENTRLLERDRERIHELSLLNSISSQMNSSIFEIERLRNVVLQRTREISSADLCELLEPTTDLTTISWITPRLRSLLFQRFREQRALTPIIIERPGDGKHAYVNDYFAELPARINTFFALPLLSSQPLAKPALETLDWAVLDDIKNIPPSHLFGCVVGGYYRPWKMRRSESALLQVVVSQASAVLENIHLVEEVVQARNEARKLLRQVLDDQRLHELILESVPSGLIATDQSGRIHTFNRAAAIILGYHPYEVLGQQLKRILNLRTARTSTARSVEVEPTTMAQQEGFLAGMHIGEVQSETLLTVDRYERKLVLEVDMRPLYDDTGTQMGLLTTFIDVTAMHRLEEEKRRLDRLASLGEMAASVAHEVRNPLASIKTSMQMLHDDLLGEDALALNRSQQREWILESVGVVRKEVERLDTIVRDLLLFAKPHQLHRVRCDIVELCEQVLALVQNQCTDANVAIHRIFDEMPPIWVDTGQIEQVLLNLYLNALQAMPDGGILTVHGHCISTEQAIYDTADSDCPPTQKPSGASGTAVSAYSWLIDKQVMHKEFRVPQWVEIIVRDTGIGMSPDQLEHIFQPFYTTKAHGIGLGLAISRRLIEDHGGYLRIESQYGYGATVAIRMPFVADTGGSEDN</sequence>
<dbReference type="PANTHER" id="PTHR43065:SF10">
    <property type="entry name" value="PEROXIDE STRESS-ACTIVATED HISTIDINE KINASE MAK3"/>
    <property type="match status" value="1"/>
</dbReference>
<dbReference type="SUPFAM" id="SSF55781">
    <property type="entry name" value="GAF domain-like"/>
    <property type="match status" value="1"/>
</dbReference>
<dbReference type="SUPFAM" id="SSF47384">
    <property type="entry name" value="Homodimeric domain of signal transducing histidine kinase"/>
    <property type="match status" value="1"/>
</dbReference>
<evidence type="ECO:0000256" key="4">
    <source>
        <dbReference type="ARBA" id="ARBA00022679"/>
    </source>
</evidence>
<dbReference type="CDD" id="cd00075">
    <property type="entry name" value="HATPase"/>
    <property type="match status" value="1"/>
</dbReference>
<dbReference type="Gene3D" id="3.30.450.40">
    <property type="match status" value="1"/>
</dbReference>
<dbReference type="GO" id="GO:0006355">
    <property type="term" value="P:regulation of DNA-templated transcription"/>
    <property type="evidence" value="ECO:0007669"/>
    <property type="project" value="InterPro"/>
</dbReference>
<name>A0A5A5T9Q1_9CHLR</name>
<dbReference type="InterPro" id="IPR000014">
    <property type="entry name" value="PAS"/>
</dbReference>
<keyword evidence="5" id="KW-0547">Nucleotide-binding</keyword>
<dbReference type="PROSITE" id="PS50113">
    <property type="entry name" value="PAC"/>
    <property type="match status" value="1"/>
</dbReference>
<dbReference type="OrthoDB" id="9784397at2"/>
<dbReference type="SMART" id="SM00065">
    <property type="entry name" value="GAF"/>
    <property type="match status" value="1"/>
</dbReference>
<keyword evidence="7" id="KW-0067">ATP-binding</keyword>
<dbReference type="InterPro" id="IPR005467">
    <property type="entry name" value="His_kinase_dom"/>
</dbReference>
<keyword evidence="6" id="KW-0418">Kinase</keyword>
<feature type="domain" description="PAC" evidence="11">
    <location>
        <begin position="476"/>
        <end position="529"/>
    </location>
</feature>
<dbReference type="InterPro" id="IPR036890">
    <property type="entry name" value="HATPase_C_sf"/>
</dbReference>
<dbReference type="SMART" id="SM00387">
    <property type="entry name" value="HATPase_c"/>
    <property type="match status" value="1"/>
</dbReference>
<keyword evidence="8" id="KW-0902">Two-component regulatory system</keyword>
<dbReference type="PANTHER" id="PTHR43065">
    <property type="entry name" value="SENSOR HISTIDINE KINASE"/>
    <property type="match status" value="1"/>
</dbReference>
<dbReference type="Gene3D" id="1.10.287.130">
    <property type="match status" value="1"/>
</dbReference>
<keyword evidence="4" id="KW-0808">Transferase</keyword>
<dbReference type="SUPFAM" id="SSF55785">
    <property type="entry name" value="PYP-like sensor domain (PAS domain)"/>
    <property type="match status" value="1"/>
</dbReference>
<evidence type="ECO:0000259" key="9">
    <source>
        <dbReference type="PROSITE" id="PS50109"/>
    </source>
</evidence>
<dbReference type="InterPro" id="IPR004358">
    <property type="entry name" value="Sig_transdc_His_kin-like_C"/>
</dbReference>
<comment type="catalytic activity">
    <reaction evidence="1">
        <text>ATP + protein L-histidine = ADP + protein N-phospho-L-histidine.</text>
        <dbReference type="EC" id="2.7.13.3"/>
    </reaction>
</comment>
<dbReference type="InterPro" id="IPR000700">
    <property type="entry name" value="PAS-assoc_C"/>
</dbReference>
<evidence type="ECO:0000256" key="5">
    <source>
        <dbReference type="ARBA" id="ARBA00022741"/>
    </source>
</evidence>
<evidence type="ECO:0000259" key="10">
    <source>
        <dbReference type="PROSITE" id="PS50112"/>
    </source>
</evidence>
<dbReference type="InterPro" id="IPR035965">
    <property type="entry name" value="PAS-like_dom_sf"/>
</dbReference>
<dbReference type="GO" id="GO:0000155">
    <property type="term" value="F:phosphorelay sensor kinase activity"/>
    <property type="evidence" value="ECO:0007669"/>
    <property type="project" value="InterPro"/>
</dbReference>